<accession>A0A291TDG6</accession>
<reference evidence="2 3" key="1">
    <citation type="submission" date="2017-10" db="EMBL/GenBank/DDBJ databases">
        <title>Complete Genome Sequence of Faecalibacterium prausnitzii isolated from the gut of healthy adult Indian.</title>
        <authorList>
            <person name="Bag S."/>
            <person name="Ghosh T.S."/>
            <person name="Das B."/>
        </authorList>
    </citation>
    <scope>NUCLEOTIDE SEQUENCE [LARGE SCALE GENOMIC DNA]</scope>
    <source>
        <strain evidence="2 3">Indica</strain>
    </source>
</reference>
<organism evidence="2 3">
    <name type="scientific">Faecalibacterium prausnitzii</name>
    <dbReference type="NCBI Taxonomy" id="853"/>
    <lineage>
        <taxon>Bacteria</taxon>
        <taxon>Bacillati</taxon>
        <taxon>Bacillota</taxon>
        <taxon>Clostridia</taxon>
        <taxon>Eubacteriales</taxon>
        <taxon>Oscillospiraceae</taxon>
        <taxon>Faecalibacterium</taxon>
    </lineage>
</organism>
<evidence type="ECO:0000313" key="2">
    <source>
        <dbReference type="EMBL" id="ATL91128.1"/>
    </source>
</evidence>
<dbReference type="SUPFAM" id="SSF143011">
    <property type="entry name" value="RelE-like"/>
    <property type="match status" value="1"/>
</dbReference>
<gene>
    <name evidence="2" type="ORF">CRH10_12935</name>
</gene>
<keyword evidence="1" id="KW-1277">Toxin-antitoxin system</keyword>
<name>A0A291TDG6_9FIRM</name>
<dbReference type="InterPro" id="IPR035093">
    <property type="entry name" value="RelE/ParE_toxin_dom_sf"/>
</dbReference>
<sequence length="111" mass="12628">MNWTLEYLPEAEKDLKALDGSQRLLVLKAIKKVQQNPLPAEENGYGKTLGNHSRTNLAGFLKIKLRASGLRVVYQLRRTETEMLVIVIGVRADEEVYEIAQKRSNQYDLLG</sequence>
<dbReference type="Proteomes" id="UP000223709">
    <property type="component" value="Chromosome"/>
</dbReference>
<proteinExistence type="predicted"/>
<dbReference type="Gene3D" id="3.30.2310.20">
    <property type="entry name" value="RelE-like"/>
    <property type="match status" value="1"/>
</dbReference>
<dbReference type="EMBL" id="CP023819">
    <property type="protein sequence ID" value="ATL91128.1"/>
    <property type="molecule type" value="Genomic_DNA"/>
</dbReference>
<protein>
    <submittedName>
        <fullName evidence="2">Addiction module toxin RelE</fullName>
    </submittedName>
</protein>
<dbReference type="AlphaFoldDB" id="A0A291TDG6"/>
<dbReference type="RefSeq" id="WP_098924942.1">
    <property type="nucleotide sequence ID" value="NZ_CP023819.1"/>
</dbReference>
<evidence type="ECO:0000313" key="3">
    <source>
        <dbReference type="Proteomes" id="UP000223709"/>
    </source>
</evidence>
<dbReference type="Pfam" id="PF05016">
    <property type="entry name" value="ParE_toxin"/>
    <property type="match status" value="1"/>
</dbReference>
<dbReference type="InterPro" id="IPR007712">
    <property type="entry name" value="RelE/ParE_toxin"/>
</dbReference>
<evidence type="ECO:0000256" key="1">
    <source>
        <dbReference type="ARBA" id="ARBA00022649"/>
    </source>
</evidence>